<dbReference type="CDD" id="cd17330">
    <property type="entry name" value="MFS_SLC46_TetA_like"/>
    <property type="match status" value="1"/>
</dbReference>
<protein>
    <submittedName>
        <fullName evidence="9">MFS general substrate transporter</fullName>
    </submittedName>
</protein>
<feature type="transmembrane region" description="Helical" evidence="7">
    <location>
        <begin position="275"/>
        <end position="299"/>
    </location>
</feature>
<evidence type="ECO:0000256" key="1">
    <source>
        <dbReference type="ARBA" id="ARBA00004141"/>
    </source>
</evidence>
<feature type="domain" description="Major facilitator superfamily (MFS) profile" evidence="8">
    <location>
        <begin position="37"/>
        <end position="480"/>
    </location>
</feature>
<keyword evidence="4 7" id="KW-1133">Transmembrane helix</keyword>
<dbReference type="PANTHER" id="PTHR23504">
    <property type="entry name" value="MAJOR FACILITATOR SUPERFAMILY DOMAIN-CONTAINING PROTEIN 10"/>
    <property type="match status" value="1"/>
</dbReference>
<dbReference type="OrthoDB" id="419616at2759"/>
<feature type="region of interest" description="Disordered" evidence="6">
    <location>
        <begin position="1"/>
        <end position="30"/>
    </location>
</feature>
<evidence type="ECO:0000313" key="10">
    <source>
        <dbReference type="Proteomes" id="UP000799118"/>
    </source>
</evidence>
<feature type="transmembrane region" description="Helical" evidence="7">
    <location>
        <begin position="351"/>
        <end position="374"/>
    </location>
</feature>
<dbReference type="SUPFAM" id="SSF103473">
    <property type="entry name" value="MFS general substrate transporter"/>
    <property type="match status" value="1"/>
</dbReference>
<feature type="transmembrane region" description="Helical" evidence="7">
    <location>
        <begin position="380"/>
        <end position="407"/>
    </location>
</feature>
<dbReference type="GO" id="GO:0016020">
    <property type="term" value="C:membrane"/>
    <property type="evidence" value="ECO:0007669"/>
    <property type="project" value="UniProtKB-SubCell"/>
</dbReference>
<accession>A0A6A4I152</accession>
<reference evidence="9" key="1">
    <citation type="journal article" date="2019" name="Environ. Microbiol.">
        <title>Fungal ecological strategies reflected in gene transcription - a case study of two litter decomposers.</title>
        <authorList>
            <person name="Barbi F."/>
            <person name="Kohler A."/>
            <person name="Barry K."/>
            <person name="Baskaran P."/>
            <person name="Daum C."/>
            <person name="Fauchery L."/>
            <person name="Ihrmark K."/>
            <person name="Kuo A."/>
            <person name="LaButti K."/>
            <person name="Lipzen A."/>
            <person name="Morin E."/>
            <person name="Grigoriev I.V."/>
            <person name="Henrissat B."/>
            <person name="Lindahl B."/>
            <person name="Martin F."/>
        </authorList>
    </citation>
    <scope>NUCLEOTIDE SEQUENCE</scope>
    <source>
        <strain evidence="9">JB14</strain>
    </source>
</reference>
<evidence type="ECO:0000256" key="5">
    <source>
        <dbReference type="ARBA" id="ARBA00023136"/>
    </source>
</evidence>
<evidence type="ECO:0000256" key="4">
    <source>
        <dbReference type="ARBA" id="ARBA00022989"/>
    </source>
</evidence>
<feature type="transmembrane region" description="Helical" evidence="7">
    <location>
        <begin position="319"/>
        <end position="339"/>
    </location>
</feature>
<dbReference type="Pfam" id="PF07690">
    <property type="entry name" value="MFS_1"/>
    <property type="match status" value="1"/>
</dbReference>
<dbReference type="GO" id="GO:0022857">
    <property type="term" value="F:transmembrane transporter activity"/>
    <property type="evidence" value="ECO:0007669"/>
    <property type="project" value="InterPro"/>
</dbReference>
<dbReference type="InterPro" id="IPR020846">
    <property type="entry name" value="MFS_dom"/>
</dbReference>
<keyword evidence="10" id="KW-1185">Reference proteome</keyword>
<dbReference type="Proteomes" id="UP000799118">
    <property type="component" value="Unassembled WGS sequence"/>
</dbReference>
<keyword evidence="3 7" id="KW-0812">Transmembrane</keyword>
<evidence type="ECO:0000259" key="8">
    <source>
        <dbReference type="PROSITE" id="PS50850"/>
    </source>
</evidence>
<feature type="transmembrane region" description="Helical" evidence="7">
    <location>
        <begin position="210"/>
        <end position="232"/>
    </location>
</feature>
<dbReference type="EMBL" id="ML769434">
    <property type="protein sequence ID" value="KAE9402515.1"/>
    <property type="molecule type" value="Genomic_DNA"/>
</dbReference>
<keyword evidence="2" id="KW-0813">Transport</keyword>
<dbReference type="Gene3D" id="1.20.1250.20">
    <property type="entry name" value="MFS general substrate transporter like domains"/>
    <property type="match status" value="1"/>
</dbReference>
<feature type="transmembrane region" description="Helical" evidence="7">
    <location>
        <begin position="108"/>
        <end position="125"/>
    </location>
</feature>
<evidence type="ECO:0000256" key="6">
    <source>
        <dbReference type="SAM" id="MobiDB-lite"/>
    </source>
</evidence>
<feature type="transmembrane region" description="Helical" evidence="7">
    <location>
        <begin position="76"/>
        <end position="96"/>
    </location>
</feature>
<organism evidence="9 10">
    <name type="scientific">Gymnopus androsaceus JB14</name>
    <dbReference type="NCBI Taxonomy" id="1447944"/>
    <lineage>
        <taxon>Eukaryota</taxon>
        <taxon>Fungi</taxon>
        <taxon>Dikarya</taxon>
        <taxon>Basidiomycota</taxon>
        <taxon>Agaricomycotina</taxon>
        <taxon>Agaricomycetes</taxon>
        <taxon>Agaricomycetidae</taxon>
        <taxon>Agaricales</taxon>
        <taxon>Marasmiineae</taxon>
        <taxon>Omphalotaceae</taxon>
        <taxon>Gymnopus</taxon>
    </lineage>
</organism>
<proteinExistence type="predicted"/>
<evidence type="ECO:0000256" key="2">
    <source>
        <dbReference type="ARBA" id="ARBA00022448"/>
    </source>
</evidence>
<evidence type="ECO:0000256" key="3">
    <source>
        <dbReference type="ARBA" id="ARBA00022692"/>
    </source>
</evidence>
<dbReference type="PANTHER" id="PTHR23504:SF15">
    <property type="entry name" value="MAJOR FACILITATOR SUPERFAMILY (MFS) PROFILE DOMAIN-CONTAINING PROTEIN"/>
    <property type="match status" value="1"/>
</dbReference>
<dbReference type="PRINTS" id="PR01035">
    <property type="entry name" value="TCRTETA"/>
</dbReference>
<dbReference type="InterPro" id="IPR001958">
    <property type="entry name" value="Tet-R_TetA/multi-R_MdtG-like"/>
</dbReference>
<dbReference type="InterPro" id="IPR011701">
    <property type="entry name" value="MFS"/>
</dbReference>
<keyword evidence="5 7" id="KW-0472">Membrane</keyword>
<gene>
    <name evidence="9" type="ORF">BT96DRAFT_956266</name>
</gene>
<dbReference type="PROSITE" id="PS50850">
    <property type="entry name" value="MFS"/>
    <property type="match status" value="1"/>
</dbReference>
<name>A0A6A4I152_9AGAR</name>
<evidence type="ECO:0000256" key="7">
    <source>
        <dbReference type="SAM" id="Phobius"/>
    </source>
</evidence>
<feature type="transmembrane region" description="Helical" evidence="7">
    <location>
        <begin position="171"/>
        <end position="190"/>
    </location>
</feature>
<dbReference type="AlphaFoldDB" id="A0A6A4I152"/>
<dbReference type="InterPro" id="IPR036259">
    <property type="entry name" value="MFS_trans_sf"/>
</dbReference>
<comment type="subcellular location">
    <subcellularLocation>
        <location evidence="1">Membrane</location>
        <topology evidence="1">Multi-pass membrane protein</topology>
    </subcellularLocation>
</comment>
<feature type="transmembrane region" description="Helical" evidence="7">
    <location>
        <begin position="452"/>
        <end position="472"/>
    </location>
</feature>
<evidence type="ECO:0000313" key="9">
    <source>
        <dbReference type="EMBL" id="KAE9402515.1"/>
    </source>
</evidence>
<feature type="compositionally biased region" description="Acidic residues" evidence="6">
    <location>
        <begin position="1"/>
        <end position="10"/>
    </location>
</feature>
<sequence>MTAERIDEETPLIANSNVNNDNKRKRQRTPTPLPKMQISILLLLQICEPITSQSIYPYINQLVSELDITNGDERSVGYYAGLIESLFFVAESMTVLQWSRASDYMGRKPVLLIGLAGSMISMMLFGLSKTFWALVISRCLTGFLNGNVGVMKSTIGDLTDSTNRAEGVSMLPVVWSLGATLGPLLGGTFARPHERFPTIFTAPFWKEYPYFLPCVVSVAYVFVAFLITLFMFKETIPKKRRSRILSRSSSYSGSDSELNSQHQSRNGPIPLRELFIYRVLLSVSNYVALAFLNIAFNALLPLFLAMPLDIGGLNLPPSAIGYVMGAYGATTGLFQFFCFAKINRALGERRVFLTGMMALPVIFSIFPLISLVAQKWGMNAFVWGLLGLILLLAVLMDMAYGAIFMYITASPPTKSALGATHGLSQTSASIARAIGPAMSTSLFSLSVQENWLGGYAVYLFFGVLSLGSLVLARQLPEEVWDEAEEEED</sequence>